<keyword evidence="1" id="KW-0521">NADP</keyword>
<dbReference type="OrthoDB" id="9792162at2"/>
<dbReference type="Gene3D" id="3.90.180.10">
    <property type="entry name" value="Medium-chain alcohol dehydrogenases, catalytic domain"/>
    <property type="match status" value="1"/>
</dbReference>
<dbReference type="InterPro" id="IPR013154">
    <property type="entry name" value="ADH-like_N"/>
</dbReference>
<proteinExistence type="predicted"/>
<dbReference type="GO" id="GO:0070402">
    <property type="term" value="F:NADPH binding"/>
    <property type="evidence" value="ECO:0007669"/>
    <property type="project" value="TreeGrafter"/>
</dbReference>
<dbReference type="InterPro" id="IPR013149">
    <property type="entry name" value="ADH-like_C"/>
</dbReference>
<evidence type="ECO:0000256" key="1">
    <source>
        <dbReference type="ARBA" id="ARBA00022857"/>
    </source>
</evidence>
<dbReference type="Gene3D" id="3.40.50.720">
    <property type="entry name" value="NAD(P)-binding Rossmann-like Domain"/>
    <property type="match status" value="1"/>
</dbReference>
<dbReference type="InterPro" id="IPR011032">
    <property type="entry name" value="GroES-like_sf"/>
</dbReference>
<dbReference type="KEGG" id="miz:BAB75_05595"/>
<feature type="domain" description="Enoyl reductase (ER)" evidence="3">
    <location>
        <begin position="10"/>
        <end position="327"/>
    </location>
</feature>
<dbReference type="SUPFAM" id="SSF50129">
    <property type="entry name" value="GroES-like"/>
    <property type="match status" value="1"/>
</dbReference>
<evidence type="ECO:0000313" key="7">
    <source>
        <dbReference type="Proteomes" id="UP000037962"/>
    </source>
</evidence>
<dbReference type="InterPro" id="IPR020843">
    <property type="entry name" value="ER"/>
</dbReference>
<organism evidence="4 6">
    <name type="scientific">Mycobacteroides immunogenum</name>
    <dbReference type="NCBI Taxonomy" id="83262"/>
    <lineage>
        <taxon>Bacteria</taxon>
        <taxon>Bacillati</taxon>
        <taxon>Actinomycetota</taxon>
        <taxon>Actinomycetes</taxon>
        <taxon>Mycobacteriales</taxon>
        <taxon>Mycobacteriaceae</taxon>
        <taxon>Mycobacteroides</taxon>
    </lineage>
</organism>
<keyword evidence="7" id="KW-1185">Reference proteome</keyword>
<dbReference type="Pfam" id="PF08240">
    <property type="entry name" value="ADH_N"/>
    <property type="match status" value="1"/>
</dbReference>
<dbReference type="GeneID" id="45763374"/>
<protein>
    <submittedName>
        <fullName evidence="4">Alcohol dehydrogenase</fullName>
    </submittedName>
</protein>
<gene>
    <name evidence="4" type="ORF">AN908_20930</name>
    <name evidence="5" type="ORF">AN912_08960</name>
</gene>
<dbReference type="SUPFAM" id="SSF51735">
    <property type="entry name" value="NAD(P)-binding Rossmann-fold domains"/>
    <property type="match status" value="1"/>
</dbReference>
<dbReference type="PANTHER" id="PTHR48106">
    <property type="entry name" value="QUINONE OXIDOREDUCTASE PIG3-RELATED"/>
    <property type="match status" value="1"/>
</dbReference>
<dbReference type="SMART" id="SM00829">
    <property type="entry name" value="PKS_ER"/>
    <property type="match status" value="1"/>
</dbReference>
<dbReference type="Proteomes" id="UP000037962">
    <property type="component" value="Unassembled WGS sequence"/>
</dbReference>
<evidence type="ECO:0000256" key="2">
    <source>
        <dbReference type="ARBA" id="ARBA00023002"/>
    </source>
</evidence>
<evidence type="ECO:0000313" key="5">
    <source>
        <dbReference type="EMBL" id="KPG34918.1"/>
    </source>
</evidence>
<sequence length="329" mass="34006">MKAWVISREGGPEVLELRDVDLPDLRAGEVAIKVKAFGVNAAERYRRLGKMGPIEGVVVPGIEAVGEVVADPSGRLAPGAAVATIMGGLQFDRFGSYAEQVNVLAGNVFELPSSDLGWAQLAALPQSYITAWGAVDRSLRIDSQSSLLVRGAASALGLSATSLAAKVIGANVIGIVRSEKDLDAVRRAGAAHVLVDSVDLAGRIRELEPAGVDGVLDIVGGPESARLAELVRPFGKVTVVGLLAGPPVLENFSLIDDLAPAVSIGFFPSQLVGSPALPIADAPLALVIDAIVNGTVVSQLAATYGFEDVPRVHELLDGPRAPGKIVVTL</sequence>
<dbReference type="GO" id="GO:0016651">
    <property type="term" value="F:oxidoreductase activity, acting on NAD(P)H"/>
    <property type="evidence" value="ECO:0007669"/>
    <property type="project" value="TreeGrafter"/>
</dbReference>
<dbReference type="RefSeq" id="WP_043078776.1">
    <property type="nucleotide sequence ID" value="NZ_CP011530.1"/>
</dbReference>
<dbReference type="PANTHER" id="PTHR48106:SF18">
    <property type="entry name" value="QUINONE OXIDOREDUCTASE PIG3"/>
    <property type="match status" value="1"/>
</dbReference>
<accession>A0A7V8RV70</accession>
<dbReference type="Proteomes" id="UP000037843">
    <property type="component" value="Unassembled WGS sequence"/>
</dbReference>
<keyword evidence="2" id="KW-0560">Oxidoreductase</keyword>
<reference evidence="6 7" key="1">
    <citation type="submission" date="2015-09" db="EMBL/GenBank/DDBJ databases">
        <title>Genome Sequences of Mycobacterium immunogenum Isolates, Recuperated from a Chloraminated Drinking Water Distribution System Simulator Subjected to Episodes of Nitrification.</title>
        <authorList>
            <person name="Gomez-Alvarez V."/>
            <person name="Revetta R.P."/>
        </authorList>
    </citation>
    <scope>NUCLEOTIDE SEQUENCE [LARGE SCALE GENOMIC DNA]</scope>
    <source>
        <strain evidence="4 6">H008</strain>
        <strain evidence="5 7">H076</strain>
    </source>
</reference>
<evidence type="ECO:0000259" key="3">
    <source>
        <dbReference type="SMART" id="SM00829"/>
    </source>
</evidence>
<name>A0A7V8RV70_9MYCO</name>
<dbReference type="InterPro" id="IPR036291">
    <property type="entry name" value="NAD(P)-bd_dom_sf"/>
</dbReference>
<dbReference type="AlphaFoldDB" id="A0A7V8RV70"/>
<dbReference type="Pfam" id="PF00107">
    <property type="entry name" value="ADH_zinc_N"/>
    <property type="match status" value="1"/>
</dbReference>
<evidence type="ECO:0000313" key="4">
    <source>
        <dbReference type="EMBL" id="KPG06413.1"/>
    </source>
</evidence>
<comment type="caution">
    <text evidence="4">The sequence shown here is derived from an EMBL/GenBank/DDBJ whole genome shotgun (WGS) entry which is preliminary data.</text>
</comment>
<dbReference type="EMBL" id="LJFS01000009">
    <property type="protein sequence ID" value="KPG34918.1"/>
    <property type="molecule type" value="Genomic_DNA"/>
</dbReference>
<dbReference type="EMBL" id="LJFO01000013">
    <property type="protein sequence ID" value="KPG06413.1"/>
    <property type="molecule type" value="Genomic_DNA"/>
</dbReference>
<evidence type="ECO:0000313" key="6">
    <source>
        <dbReference type="Proteomes" id="UP000037843"/>
    </source>
</evidence>